<sequence>MKLTEIYKALKKGVKAGIMEIKKSNIIQDEQTIGMVKEFNQSRKRLMMITGQRYYEADPDILKRKLTRMIDGVSVEESYKANNKVAHSKYKLMVDEKIGYLLSKPYTIDCEDKTYTEKIKDVLGKHFNYTLSGLGYEASNKGIAWLQPFINEQGKFDTLIIPAEQCIPIWTDNSHKELDGMIRVYESTEWKGSNKITITNVEMWTKDGVTFYTLQDDALFFNANKSNDIDAGGPISHFKRDDVWVSWGKVPFIPFKNNRVEMSDLSFVKPLIDEYDKSRSEAANYVEEVKNLIFVLYGYGGQDLHEFMRVLNEDRAIPLDDKESGGLETLTPTMDITALREHYEQLKRDLIEDGQSINKDLDKFGSAPSGVALKFMYAGIDLKCNALETEFKMGFENLLYFVDIYLNEINQGGYENVEVDIVFNRDMKINESESIANCGASLGVVSNKTIVANHPWVDDIEKELEQLQEQNDTYKLDQVQMIEDDAGGITDGNAD</sequence>
<proteinExistence type="predicted"/>
<dbReference type="Pfam" id="PF05133">
    <property type="entry name" value="SPP1_portal"/>
    <property type="match status" value="1"/>
</dbReference>
<dbReference type="InterPro" id="IPR006428">
    <property type="entry name" value="Portal_SPP1-type"/>
</dbReference>
<dbReference type="EMBL" id="WJBE01000026">
    <property type="protein sequence ID" value="MBC3901405.1"/>
    <property type="molecule type" value="Genomic_DNA"/>
</dbReference>
<dbReference type="RefSeq" id="WP_186895457.1">
    <property type="nucleotide sequence ID" value="NZ_WJBE01000026.1"/>
</dbReference>
<gene>
    <name evidence="2" type="ORF">GH811_17535</name>
</gene>
<organism evidence="2 3">
    <name type="scientific">Acetobacterium malicum</name>
    <dbReference type="NCBI Taxonomy" id="52692"/>
    <lineage>
        <taxon>Bacteria</taxon>
        <taxon>Bacillati</taxon>
        <taxon>Bacillota</taxon>
        <taxon>Clostridia</taxon>
        <taxon>Eubacteriales</taxon>
        <taxon>Eubacteriaceae</taxon>
        <taxon>Acetobacterium</taxon>
    </lineage>
</organism>
<reference evidence="2 3" key="1">
    <citation type="journal article" date="2020" name="mSystems">
        <title>Defining Genomic and Predicted Metabolic Features of the Acetobacterium Genus.</title>
        <authorList>
            <person name="Ross D.E."/>
            <person name="Marshall C.W."/>
            <person name="Gulliver D."/>
            <person name="May H.D."/>
            <person name="Norman R.S."/>
        </authorList>
    </citation>
    <scope>NUCLEOTIDE SEQUENCE [LARGE SCALE GENOMIC DNA]</scope>
    <source>
        <strain evidence="2 3">DSM 4132</strain>
    </source>
</reference>
<evidence type="ECO:0000313" key="3">
    <source>
        <dbReference type="Proteomes" id="UP000622405"/>
    </source>
</evidence>
<accession>A0ABR6Z1R4</accession>
<dbReference type="InterPro" id="IPR021145">
    <property type="entry name" value="Portal_protein_SPP1_Gp6-like"/>
</dbReference>
<feature type="coiled-coil region" evidence="1">
    <location>
        <begin position="457"/>
        <end position="484"/>
    </location>
</feature>
<protein>
    <submittedName>
        <fullName evidence="2">Phage portal protein</fullName>
    </submittedName>
</protein>
<dbReference type="NCBIfam" id="TIGR01538">
    <property type="entry name" value="portal_SPP1"/>
    <property type="match status" value="1"/>
</dbReference>
<name>A0ABR6Z1R4_9FIRM</name>
<comment type="caution">
    <text evidence="2">The sequence shown here is derived from an EMBL/GenBank/DDBJ whole genome shotgun (WGS) entry which is preliminary data.</text>
</comment>
<evidence type="ECO:0000313" key="2">
    <source>
        <dbReference type="EMBL" id="MBC3901405.1"/>
    </source>
</evidence>
<dbReference type="Proteomes" id="UP000622405">
    <property type="component" value="Unassembled WGS sequence"/>
</dbReference>
<evidence type="ECO:0000256" key="1">
    <source>
        <dbReference type="SAM" id="Coils"/>
    </source>
</evidence>
<keyword evidence="3" id="KW-1185">Reference proteome</keyword>
<keyword evidence="1" id="KW-0175">Coiled coil</keyword>